<feature type="transmembrane region" description="Helical" evidence="11">
    <location>
        <begin position="202"/>
        <end position="221"/>
    </location>
</feature>
<dbReference type="NCBIfam" id="TIGR01131">
    <property type="entry name" value="ATP_synt_6_or_A"/>
    <property type="match status" value="1"/>
</dbReference>
<feature type="transmembrane region" description="Helical" evidence="11">
    <location>
        <begin position="178"/>
        <end position="196"/>
    </location>
</feature>
<dbReference type="EMBL" id="QRQN01000015">
    <property type="protein sequence ID" value="RHN06586.1"/>
    <property type="molecule type" value="Genomic_DNA"/>
</dbReference>
<name>A0A173S881_9FIRM</name>
<comment type="similarity">
    <text evidence="2 11 12">Belongs to the ATPase A chain family.</text>
</comment>
<dbReference type="EMBL" id="WGGT01000013">
    <property type="protein sequence ID" value="MVQ46314.1"/>
    <property type="molecule type" value="Genomic_DNA"/>
</dbReference>
<evidence type="ECO:0000313" key="18">
    <source>
        <dbReference type="EMBL" id="RHN06586.1"/>
    </source>
</evidence>
<dbReference type="Proteomes" id="UP000284465">
    <property type="component" value="Unassembled WGS sequence"/>
</dbReference>
<evidence type="ECO:0000313" key="19">
    <source>
        <dbReference type="Proteomes" id="UP000095350"/>
    </source>
</evidence>
<reference evidence="15 24" key="4">
    <citation type="submission" date="2019-10" db="EMBL/GenBank/DDBJ databases">
        <title>Roseburia spp. ameliorate alcoholic fatty liver via restoration of gut barrier function.</title>
        <authorList>
            <person name="Seo B."/>
            <person name="Ko G."/>
        </authorList>
    </citation>
    <scope>NUCLEOTIDE SEQUENCE [LARGE SCALE GENOMIC DNA]</scope>
    <source>
        <strain evidence="15 24">SNUG30017</strain>
    </source>
</reference>
<keyword evidence="16" id="KW-0378">Hydrolase</keyword>
<keyword evidence="8 11" id="KW-0406">Ion transport</keyword>
<dbReference type="InterPro" id="IPR035908">
    <property type="entry name" value="F0_ATP_A_sf"/>
</dbReference>
<evidence type="ECO:0000256" key="9">
    <source>
        <dbReference type="ARBA" id="ARBA00023136"/>
    </source>
</evidence>
<dbReference type="Proteomes" id="UP000283513">
    <property type="component" value="Unassembled WGS sequence"/>
</dbReference>
<reference evidence="13 19" key="1">
    <citation type="submission" date="2015-09" db="EMBL/GenBank/DDBJ databases">
        <authorList>
            <consortium name="Pathogen Informatics"/>
        </authorList>
    </citation>
    <scope>NUCLEOTIDE SEQUENCE [LARGE SCALE GENOMIC DNA]</scope>
    <source>
        <strain evidence="13 19">2789STDY5834960</strain>
    </source>
</reference>
<evidence type="ECO:0000313" key="16">
    <source>
        <dbReference type="EMBL" id="RHA67359.1"/>
    </source>
</evidence>
<dbReference type="GO" id="GO:0042777">
    <property type="term" value="P:proton motive force-driven plasma membrane ATP synthesis"/>
    <property type="evidence" value="ECO:0007669"/>
    <property type="project" value="TreeGrafter"/>
</dbReference>
<proteinExistence type="inferred from homology"/>
<dbReference type="Proteomes" id="UP000479531">
    <property type="component" value="Unassembled WGS sequence"/>
</dbReference>
<feature type="transmembrane region" description="Helical" evidence="11">
    <location>
        <begin position="233"/>
        <end position="255"/>
    </location>
</feature>
<evidence type="ECO:0000256" key="12">
    <source>
        <dbReference type="RuleBase" id="RU000483"/>
    </source>
</evidence>
<dbReference type="GeneID" id="61435161"/>
<dbReference type="OrthoDB" id="9789241at2"/>
<evidence type="ECO:0000313" key="13">
    <source>
        <dbReference type="EMBL" id="CUM85949.1"/>
    </source>
</evidence>
<dbReference type="STRING" id="166486.ERS852572_00816"/>
<evidence type="ECO:0000313" key="14">
    <source>
        <dbReference type="EMBL" id="MTR85620.1"/>
    </source>
</evidence>
<evidence type="ECO:0000313" key="23">
    <source>
        <dbReference type="Proteomes" id="UP000478483"/>
    </source>
</evidence>
<gene>
    <name evidence="13" type="primary">atpB_1</name>
    <name evidence="11 14" type="synonym">atpB</name>
    <name evidence="17" type="ORF">DW856_06020</name>
    <name evidence="16" type="ORF">DW927_08490</name>
    <name evidence="18" type="ORF">DWZ31_12290</name>
    <name evidence="13" type="ORF">ERS852572_00816</name>
    <name evidence="15" type="ORF">GCK47_11520</name>
    <name evidence="14" type="ORF">GMD50_11225</name>
</gene>
<dbReference type="Proteomes" id="UP000283586">
    <property type="component" value="Unassembled WGS sequence"/>
</dbReference>
<dbReference type="CDD" id="cd00310">
    <property type="entry name" value="ATP-synt_Fo_a_6"/>
    <property type="match status" value="1"/>
</dbReference>
<dbReference type="GO" id="GO:0046933">
    <property type="term" value="F:proton-transporting ATP synthase activity, rotational mechanism"/>
    <property type="evidence" value="ECO:0007669"/>
    <property type="project" value="UniProtKB-UniRule"/>
</dbReference>
<dbReference type="Proteomes" id="UP000478483">
    <property type="component" value="Unassembled WGS sequence"/>
</dbReference>
<dbReference type="InterPro" id="IPR000568">
    <property type="entry name" value="ATP_synth_F0_asu"/>
</dbReference>
<evidence type="ECO:0000256" key="4">
    <source>
        <dbReference type="ARBA" id="ARBA00022547"/>
    </source>
</evidence>
<evidence type="ECO:0000313" key="20">
    <source>
        <dbReference type="Proteomes" id="UP000283513"/>
    </source>
</evidence>
<evidence type="ECO:0000256" key="6">
    <source>
        <dbReference type="ARBA" id="ARBA00022781"/>
    </source>
</evidence>
<evidence type="ECO:0000256" key="5">
    <source>
        <dbReference type="ARBA" id="ARBA00022692"/>
    </source>
</evidence>
<organism evidence="13 19">
    <name type="scientific">Roseburia intestinalis</name>
    <dbReference type="NCBI Taxonomy" id="166486"/>
    <lineage>
        <taxon>Bacteria</taxon>
        <taxon>Bacillati</taxon>
        <taxon>Bacillota</taxon>
        <taxon>Clostridia</taxon>
        <taxon>Lachnospirales</taxon>
        <taxon>Lachnospiraceae</taxon>
        <taxon>Roseburia</taxon>
    </lineage>
</organism>
<dbReference type="InterPro" id="IPR023011">
    <property type="entry name" value="ATP_synth_F0_asu_AS"/>
</dbReference>
<keyword evidence="4 11" id="KW-0138">CF(0)</keyword>
<evidence type="ECO:0000256" key="7">
    <source>
        <dbReference type="ARBA" id="ARBA00022989"/>
    </source>
</evidence>
<feature type="transmembrane region" description="Helical" evidence="11">
    <location>
        <begin position="48"/>
        <end position="70"/>
    </location>
</feature>
<evidence type="ECO:0000256" key="11">
    <source>
        <dbReference type="HAMAP-Rule" id="MF_01393"/>
    </source>
</evidence>
<dbReference type="GO" id="GO:0045259">
    <property type="term" value="C:proton-transporting ATP synthase complex"/>
    <property type="evidence" value="ECO:0007669"/>
    <property type="project" value="UniProtKB-KW"/>
</dbReference>
<evidence type="ECO:0000256" key="10">
    <source>
        <dbReference type="ARBA" id="ARBA00023310"/>
    </source>
</evidence>
<dbReference type="PaxDb" id="166486-ERS852572_00816"/>
<sequence>MYLQTVKIIISYEGGERVNHAILMSSGAENIDFMIHGIVQYEIFGHKVWITTSHVCILIVMLLMMALAIAGNRAIKHAKEIPGGFQNVIELMVEMLDNMVNGTMGKVAAPKFVNYISTIFIFILMSNISGLFGLRPPTADYGTTLALGLITFFLIHITQFKNLPIRQIWTDMCSPLPPWLPIWFPINVISEIAVPISLSLRLFANVLSGTVMMALVYGLLSKIAIIWPAALHVYFDLFSGAIQTYVFCMLTMTYIGQNYEQE</sequence>
<dbReference type="EMBL" id="CYXZ01000005">
    <property type="protein sequence ID" value="CUM85949.1"/>
    <property type="molecule type" value="Genomic_DNA"/>
</dbReference>
<keyword evidence="10 11" id="KW-0066">ATP synthesis</keyword>
<dbReference type="Proteomes" id="UP000095350">
    <property type="component" value="Unassembled WGS sequence"/>
</dbReference>
<evidence type="ECO:0000313" key="17">
    <source>
        <dbReference type="EMBL" id="RHC18503.1"/>
    </source>
</evidence>
<dbReference type="EMBL" id="WNAJ01000012">
    <property type="protein sequence ID" value="MTR85620.1"/>
    <property type="molecule type" value="Genomic_DNA"/>
</dbReference>
<evidence type="ECO:0000313" key="21">
    <source>
        <dbReference type="Proteomes" id="UP000283586"/>
    </source>
</evidence>
<dbReference type="AlphaFoldDB" id="A0A173S881"/>
<reference evidence="14 23" key="3">
    <citation type="journal article" date="2019" name="Nat. Med.">
        <title>A library of human gut bacterial isolates paired with longitudinal multiomics data enables mechanistic microbiome research.</title>
        <authorList>
            <person name="Poyet M."/>
            <person name="Groussin M."/>
            <person name="Gibbons S.M."/>
            <person name="Avila-Pacheco J."/>
            <person name="Jiang X."/>
            <person name="Kearney S.M."/>
            <person name="Perrotta A.R."/>
            <person name="Berdy B."/>
            <person name="Zhao S."/>
            <person name="Lieberman T.D."/>
            <person name="Swanson P.K."/>
            <person name="Smith M."/>
            <person name="Roesemann S."/>
            <person name="Alexander J.E."/>
            <person name="Rich S.A."/>
            <person name="Livny J."/>
            <person name="Vlamakis H."/>
            <person name="Clish C."/>
            <person name="Bullock K."/>
            <person name="Deik A."/>
            <person name="Scott J."/>
            <person name="Pierce K.A."/>
            <person name="Xavier R.J."/>
            <person name="Alm E.J."/>
        </authorList>
    </citation>
    <scope>NUCLEOTIDE SEQUENCE [LARGE SCALE GENOMIC DNA]</scope>
    <source>
        <strain evidence="14 23">BIOML-A1</strain>
    </source>
</reference>
<dbReference type="GO" id="GO:0005886">
    <property type="term" value="C:plasma membrane"/>
    <property type="evidence" value="ECO:0007669"/>
    <property type="project" value="UniProtKB-SubCell"/>
</dbReference>
<feature type="transmembrane region" description="Helical" evidence="11">
    <location>
        <begin position="138"/>
        <end position="157"/>
    </location>
</feature>
<dbReference type="PANTHER" id="PTHR42823">
    <property type="entry name" value="ATP SYNTHASE SUBUNIT A, CHLOROPLASTIC"/>
    <property type="match status" value="1"/>
</dbReference>
<dbReference type="HAMAP" id="MF_01393">
    <property type="entry name" value="ATP_synth_a_bact"/>
    <property type="match status" value="1"/>
</dbReference>
<dbReference type="Gene3D" id="1.20.120.220">
    <property type="entry name" value="ATP synthase, F0 complex, subunit A"/>
    <property type="match status" value="1"/>
</dbReference>
<comment type="function">
    <text evidence="11 12">Key component of the proton channel; it plays a direct role in the translocation of protons across the membrane.</text>
</comment>
<dbReference type="GO" id="GO:0016787">
    <property type="term" value="F:hydrolase activity"/>
    <property type="evidence" value="ECO:0007669"/>
    <property type="project" value="UniProtKB-KW"/>
</dbReference>
<keyword evidence="5 11" id="KW-0812">Transmembrane</keyword>
<keyword evidence="11" id="KW-1003">Cell membrane</keyword>
<dbReference type="EMBL" id="QSFP01000008">
    <property type="protein sequence ID" value="RHA67359.1"/>
    <property type="molecule type" value="Genomic_DNA"/>
</dbReference>
<dbReference type="PRINTS" id="PR00123">
    <property type="entry name" value="ATPASEA"/>
</dbReference>
<dbReference type="PANTHER" id="PTHR42823:SF3">
    <property type="entry name" value="ATP SYNTHASE SUBUNIT A, CHLOROPLASTIC"/>
    <property type="match status" value="1"/>
</dbReference>
<evidence type="ECO:0000313" key="24">
    <source>
        <dbReference type="Proteomes" id="UP000479531"/>
    </source>
</evidence>
<dbReference type="PROSITE" id="PS00449">
    <property type="entry name" value="ATPASE_A"/>
    <property type="match status" value="1"/>
</dbReference>
<evidence type="ECO:0000256" key="1">
    <source>
        <dbReference type="ARBA" id="ARBA00004141"/>
    </source>
</evidence>
<dbReference type="InterPro" id="IPR045082">
    <property type="entry name" value="ATP_syn_F0_a_bact/chloroplast"/>
</dbReference>
<dbReference type="EMBL" id="QSHO01000004">
    <property type="protein sequence ID" value="RHC18503.1"/>
    <property type="molecule type" value="Genomic_DNA"/>
</dbReference>
<evidence type="ECO:0000256" key="3">
    <source>
        <dbReference type="ARBA" id="ARBA00022448"/>
    </source>
</evidence>
<keyword evidence="7 11" id="KW-1133">Transmembrane helix</keyword>
<comment type="subcellular location">
    <subcellularLocation>
        <location evidence="11 12">Cell membrane</location>
        <topology evidence="11 12">Multi-pass membrane protein</topology>
    </subcellularLocation>
    <subcellularLocation>
        <location evidence="1">Membrane</location>
        <topology evidence="1">Multi-pass membrane protein</topology>
    </subcellularLocation>
</comment>
<keyword evidence="3 11" id="KW-0813">Transport</keyword>
<evidence type="ECO:0000256" key="2">
    <source>
        <dbReference type="ARBA" id="ARBA00006810"/>
    </source>
</evidence>
<accession>A0A173S881</accession>
<dbReference type="Pfam" id="PF00119">
    <property type="entry name" value="ATP-synt_A"/>
    <property type="match status" value="1"/>
</dbReference>
<dbReference type="RefSeq" id="WP_006855262.1">
    <property type="nucleotide sequence ID" value="NZ_CABIYH010000005.1"/>
</dbReference>
<evidence type="ECO:0000313" key="22">
    <source>
        <dbReference type="Proteomes" id="UP000284465"/>
    </source>
</evidence>
<feature type="transmembrane region" description="Helical" evidence="11">
    <location>
        <begin position="112"/>
        <end position="132"/>
    </location>
</feature>
<reference evidence="20 21" key="2">
    <citation type="submission" date="2018-08" db="EMBL/GenBank/DDBJ databases">
        <title>A genome reference for cultivated species of the human gut microbiota.</title>
        <authorList>
            <person name="Zou Y."/>
            <person name="Xue W."/>
            <person name="Luo G."/>
        </authorList>
    </citation>
    <scope>NUCLEOTIDE SEQUENCE [LARGE SCALE GENOMIC DNA]</scope>
    <source>
        <strain evidence="18 21">AF31-21AC</strain>
        <strain evidence="17 20">AM37-1AC</strain>
        <strain evidence="16 22">AM43-11</strain>
    </source>
</reference>
<keyword evidence="6 11" id="KW-0375">Hydrogen ion transport</keyword>
<evidence type="ECO:0000256" key="8">
    <source>
        <dbReference type="ARBA" id="ARBA00023065"/>
    </source>
</evidence>
<protein>
    <recommendedName>
        <fullName evidence="11 12">ATP synthase subunit a</fullName>
    </recommendedName>
    <alternativeName>
        <fullName evidence="11">ATP synthase F0 sector subunit a</fullName>
    </alternativeName>
    <alternativeName>
        <fullName evidence="11">F-ATPase subunit 6</fullName>
    </alternativeName>
</protein>
<keyword evidence="9 11" id="KW-0472">Membrane</keyword>
<dbReference type="SUPFAM" id="SSF81336">
    <property type="entry name" value="F1F0 ATP synthase subunit A"/>
    <property type="match status" value="1"/>
</dbReference>
<evidence type="ECO:0000313" key="15">
    <source>
        <dbReference type="EMBL" id="MVQ46314.1"/>
    </source>
</evidence>